<comment type="caution">
    <text evidence="1">The sequence shown here is derived from an EMBL/GenBank/DDBJ whole genome shotgun (WGS) entry which is preliminary data.</text>
</comment>
<sequence length="230" mass="26629">MENQFKVLQTHMEATTMQPENLLHRLPPDLRLVIFQQLCVNWVGKVPNIIKALRGDWTLYHEALEEFYKINTFVFHRGNEWSFGDMKSGAVESIRRARIVVEPGIMHQGLFRINHPDVDLPAMEPAYVLLLREKKLEFGIKGLNMKLGVVGCLESVNAGYEHDDDTIEDHLNWLGEDNSWEERQLSKLEGRQRWFWEAAEGSCLSEARKEVDVIQATTAMEELAVNPWKN</sequence>
<name>A0A8H7WH88_9HELO</name>
<reference evidence="1" key="1">
    <citation type="submission" date="2021-02" db="EMBL/GenBank/DDBJ databases">
        <title>Genome sequence Cadophora malorum strain M34.</title>
        <authorList>
            <person name="Stefanovic E."/>
            <person name="Vu D."/>
            <person name="Scully C."/>
            <person name="Dijksterhuis J."/>
            <person name="Roader J."/>
            <person name="Houbraken J."/>
        </authorList>
    </citation>
    <scope>NUCLEOTIDE SEQUENCE</scope>
    <source>
        <strain evidence="1">M34</strain>
    </source>
</reference>
<gene>
    <name evidence="1" type="ORF">IFR04_002143</name>
</gene>
<dbReference type="Proteomes" id="UP000664132">
    <property type="component" value="Unassembled WGS sequence"/>
</dbReference>
<evidence type="ECO:0008006" key="3">
    <source>
        <dbReference type="Google" id="ProtNLM"/>
    </source>
</evidence>
<dbReference type="OrthoDB" id="3561275at2759"/>
<evidence type="ECO:0000313" key="2">
    <source>
        <dbReference type="Proteomes" id="UP000664132"/>
    </source>
</evidence>
<keyword evidence="2" id="KW-1185">Reference proteome</keyword>
<dbReference type="EMBL" id="JAFJYH010000017">
    <property type="protein sequence ID" value="KAG4424795.1"/>
    <property type="molecule type" value="Genomic_DNA"/>
</dbReference>
<dbReference type="AlphaFoldDB" id="A0A8H7WH88"/>
<accession>A0A8H7WH88</accession>
<proteinExistence type="predicted"/>
<evidence type="ECO:0000313" key="1">
    <source>
        <dbReference type="EMBL" id="KAG4424795.1"/>
    </source>
</evidence>
<protein>
    <recommendedName>
        <fullName evidence="3">F-box domain-containing protein</fullName>
    </recommendedName>
</protein>
<organism evidence="1 2">
    <name type="scientific">Cadophora malorum</name>
    <dbReference type="NCBI Taxonomy" id="108018"/>
    <lineage>
        <taxon>Eukaryota</taxon>
        <taxon>Fungi</taxon>
        <taxon>Dikarya</taxon>
        <taxon>Ascomycota</taxon>
        <taxon>Pezizomycotina</taxon>
        <taxon>Leotiomycetes</taxon>
        <taxon>Helotiales</taxon>
        <taxon>Ploettnerulaceae</taxon>
        <taxon>Cadophora</taxon>
    </lineage>
</organism>